<evidence type="ECO:0000256" key="1">
    <source>
        <dbReference type="SAM" id="MobiDB-lite"/>
    </source>
</evidence>
<keyword evidence="4" id="KW-1185">Reference proteome</keyword>
<proteinExistence type="predicted"/>
<keyword evidence="2" id="KW-1133">Transmembrane helix</keyword>
<evidence type="ECO:0000313" key="3">
    <source>
        <dbReference type="EMBL" id="MET4575329.1"/>
    </source>
</evidence>
<evidence type="ECO:0000313" key="4">
    <source>
        <dbReference type="Proteomes" id="UP001549320"/>
    </source>
</evidence>
<dbReference type="Proteomes" id="UP001549320">
    <property type="component" value="Unassembled WGS sequence"/>
</dbReference>
<gene>
    <name evidence="3" type="ORF">ABIE13_000426</name>
</gene>
<accession>A0ABV2Q2T1</accession>
<feature type="compositionally biased region" description="Basic and acidic residues" evidence="1">
    <location>
        <begin position="87"/>
        <end position="105"/>
    </location>
</feature>
<comment type="caution">
    <text evidence="3">The sequence shown here is derived from an EMBL/GenBank/DDBJ whole genome shotgun (WGS) entry which is preliminary data.</text>
</comment>
<feature type="region of interest" description="Disordered" evidence="1">
    <location>
        <begin position="87"/>
        <end position="112"/>
    </location>
</feature>
<feature type="transmembrane region" description="Helical" evidence="2">
    <location>
        <begin position="43"/>
        <end position="62"/>
    </location>
</feature>
<keyword evidence="2" id="KW-0472">Membrane</keyword>
<name>A0ABV2Q2T1_9BURK</name>
<evidence type="ECO:0000256" key="2">
    <source>
        <dbReference type="SAM" id="Phobius"/>
    </source>
</evidence>
<sequence length="112" mass="12108">MRFFSKVELVNLLEQEMVCNKSGQMAHGLAHLNMMVLDELGSLLFSALGGALLFLANVFGDAKMTTALLNRRSLSVGDIEECAGDKRHLAARGPQDRPNKVKDRGAPTGTGH</sequence>
<reference evidence="3 4" key="1">
    <citation type="submission" date="2024-06" db="EMBL/GenBank/DDBJ databases">
        <title>Sorghum-associated microbial communities from plants grown in Nebraska, USA.</title>
        <authorList>
            <person name="Schachtman D."/>
        </authorList>
    </citation>
    <scope>NUCLEOTIDE SEQUENCE [LARGE SCALE GENOMIC DNA]</scope>
    <source>
        <strain evidence="3 4">2709</strain>
    </source>
</reference>
<dbReference type="EMBL" id="JBEPSH010000001">
    <property type="protein sequence ID" value="MET4575329.1"/>
    <property type="molecule type" value="Genomic_DNA"/>
</dbReference>
<keyword evidence="2" id="KW-0812">Transmembrane</keyword>
<protein>
    <submittedName>
        <fullName evidence="3">Uncharacterized protein</fullName>
    </submittedName>
</protein>
<organism evidence="3 4">
    <name type="scientific">Ottowia thiooxydans</name>
    <dbReference type="NCBI Taxonomy" id="219182"/>
    <lineage>
        <taxon>Bacteria</taxon>
        <taxon>Pseudomonadati</taxon>
        <taxon>Pseudomonadota</taxon>
        <taxon>Betaproteobacteria</taxon>
        <taxon>Burkholderiales</taxon>
        <taxon>Comamonadaceae</taxon>
        <taxon>Ottowia</taxon>
    </lineage>
</organism>